<sequence length="33" mass="3624">LQNFQVCINALQKEISHHLTPLSPKLPAIPMAA</sequence>
<dbReference type="Proteomes" id="UP000015105">
    <property type="component" value="Chromosome 1D"/>
</dbReference>
<accession>A0A452Z3D6</accession>
<protein>
    <submittedName>
        <fullName evidence="1">Uncharacterized protein</fullName>
    </submittedName>
</protein>
<organism evidence="1 2">
    <name type="scientific">Aegilops tauschii subsp. strangulata</name>
    <name type="common">Goatgrass</name>
    <dbReference type="NCBI Taxonomy" id="200361"/>
    <lineage>
        <taxon>Eukaryota</taxon>
        <taxon>Viridiplantae</taxon>
        <taxon>Streptophyta</taxon>
        <taxon>Embryophyta</taxon>
        <taxon>Tracheophyta</taxon>
        <taxon>Spermatophyta</taxon>
        <taxon>Magnoliopsida</taxon>
        <taxon>Liliopsida</taxon>
        <taxon>Poales</taxon>
        <taxon>Poaceae</taxon>
        <taxon>BOP clade</taxon>
        <taxon>Pooideae</taxon>
        <taxon>Triticodae</taxon>
        <taxon>Triticeae</taxon>
        <taxon>Triticinae</taxon>
        <taxon>Aegilops</taxon>
    </lineage>
</organism>
<dbReference type="Gramene" id="AET1Gv20619900.3">
    <property type="protein sequence ID" value="AET1Gv20619900.3"/>
    <property type="gene ID" value="AET1Gv20619900"/>
</dbReference>
<dbReference type="AlphaFoldDB" id="A0A452Z3D6"/>
<reference evidence="2" key="1">
    <citation type="journal article" date="2014" name="Science">
        <title>Ancient hybridizations among the ancestral genomes of bread wheat.</title>
        <authorList>
            <consortium name="International Wheat Genome Sequencing Consortium,"/>
            <person name="Marcussen T."/>
            <person name="Sandve S.R."/>
            <person name="Heier L."/>
            <person name="Spannagl M."/>
            <person name="Pfeifer M."/>
            <person name="Jakobsen K.S."/>
            <person name="Wulff B.B."/>
            <person name="Steuernagel B."/>
            <person name="Mayer K.F."/>
            <person name="Olsen O.A."/>
        </authorList>
    </citation>
    <scope>NUCLEOTIDE SEQUENCE [LARGE SCALE GENOMIC DNA]</scope>
    <source>
        <strain evidence="2">cv. AL8/78</strain>
    </source>
</reference>
<evidence type="ECO:0000313" key="1">
    <source>
        <dbReference type="EnsemblPlants" id="AET1Gv20619900.3"/>
    </source>
</evidence>
<evidence type="ECO:0000313" key="2">
    <source>
        <dbReference type="Proteomes" id="UP000015105"/>
    </source>
</evidence>
<reference evidence="1" key="5">
    <citation type="journal article" date="2021" name="G3 (Bethesda)">
        <title>Aegilops tauschii genome assembly Aet v5.0 features greater sequence contiguity and improved annotation.</title>
        <authorList>
            <person name="Wang L."/>
            <person name="Zhu T."/>
            <person name="Rodriguez J.C."/>
            <person name="Deal K.R."/>
            <person name="Dubcovsky J."/>
            <person name="McGuire P.E."/>
            <person name="Lux T."/>
            <person name="Spannagl M."/>
            <person name="Mayer K.F.X."/>
            <person name="Baldrich P."/>
            <person name="Meyers B.C."/>
            <person name="Huo N."/>
            <person name="Gu Y.Q."/>
            <person name="Zhou H."/>
            <person name="Devos K.M."/>
            <person name="Bennetzen J.L."/>
            <person name="Unver T."/>
            <person name="Budak H."/>
            <person name="Gulick P.J."/>
            <person name="Galiba G."/>
            <person name="Kalapos B."/>
            <person name="Nelson D.R."/>
            <person name="Li P."/>
            <person name="You F.M."/>
            <person name="Luo M.C."/>
            <person name="Dvorak J."/>
        </authorList>
    </citation>
    <scope>NUCLEOTIDE SEQUENCE [LARGE SCALE GENOMIC DNA]</scope>
    <source>
        <strain evidence="1">cv. AL8/78</strain>
    </source>
</reference>
<proteinExistence type="predicted"/>
<reference evidence="1" key="3">
    <citation type="journal article" date="2017" name="Nature">
        <title>Genome sequence of the progenitor of the wheat D genome Aegilops tauschii.</title>
        <authorList>
            <person name="Luo M.C."/>
            <person name="Gu Y.Q."/>
            <person name="Puiu D."/>
            <person name="Wang H."/>
            <person name="Twardziok S.O."/>
            <person name="Deal K.R."/>
            <person name="Huo N."/>
            <person name="Zhu T."/>
            <person name="Wang L."/>
            <person name="Wang Y."/>
            <person name="McGuire P.E."/>
            <person name="Liu S."/>
            <person name="Long H."/>
            <person name="Ramasamy R.K."/>
            <person name="Rodriguez J.C."/>
            <person name="Van S.L."/>
            <person name="Yuan L."/>
            <person name="Wang Z."/>
            <person name="Xia Z."/>
            <person name="Xiao L."/>
            <person name="Anderson O.D."/>
            <person name="Ouyang S."/>
            <person name="Liang Y."/>
            <person name="Zimin A.V."/>
            <person name="Pertea G."/>
            <person name="Qi P."/>
            <person name="Bennetzen J.L."/>
            <person name="Dai X."/>
            <person name="Dawson M.W."/>
            <person name="Muller H.G."/>
            <person name="Kugler K."/>
            <person name="Rivarola-Duarte L."/>
            <person name="Spannagl M."/>
            <person name="Mayer K.F.X."/>
            <person name="Lu F.H."/>
            <person name="Bevan M.W."/>
            <person name="Leroy P."/>
            <person name="Li P."/>
            <person name="You F.M."/>
            <person name="Sun Q."/>
            <person name="Liu Z."/>
            <person name="Lyons E."/>
            <person name="Wicker T."/>
            <person name="Salzberg S.L."/>
            <person name="Devos K.M."/>
            <person name="Dvorak J."/>
        </authorList>
    </citation>
    <scope>NUCLEOTIDE SEQUENCE [LARGE SCALE GENOMIC DNA]</scope>
    <source>
        <strain evidence="1">cv. AL8/78</strain>
    </source>
</reference>
<reference evidence="2" key="2">
    <citation type="journal article" date="2017" name="Nat. Plants">
        <title>The Aegilops tauschii genome reveals multiple impacts of transposons.</title>
        <authorList>
            <person name="Zhao G."/>
            <person name="Zou C."/>
            <person name="Li K."/>
            <person name="Wang K."/>
            <person name="Li T."/>
            <person name="Gao L."/>
            <person name="Zhang X."/>
            <person name="Wang H."/>
            <person name="Yang Z."/>
            <person name="Liu X."/>
            <person name="Jiang W."/>
            <person name="Mao L."/>
            <person name="Kong X."/>
            <person name="Jiao Y."/>
            <person name="Jia J."/>
        </authorList>
    </citation>
    <scope>NUCLEOTIDE SEQUENCE [LARGE SCALE GENOMIC DNA]</scope>
    <source>
        <strain evidence="2">cv. AL8/78</strain>
    </source>
</reference>
<keyword evidence="2" id="KW-1185">Reference proteome</keyword>
<name>A0A452Z3D6_AEGTS</name>
<reference evidence="1" key="4">
    <citation type="submission" date="2019-03" db="UniProtKB">
        <authorList>
            <consortium name="EnsemblPlants"/>
        </authorList>
    </citation>
    <scope>IDENTIFICATION</scope>
</reference>
<dbReference type="EnsemblPlants" id="AET1Gv20619900.3">
    <property type="protein sequence ID" value="AET1Gv20619900.3"/>
    <property type="gene ID" value="AET1Gv20619900"/>
</dbReference>